<dbReference type="STRING" id="3750.A0A498KBP7"/>
<gene>
    <name evidence="1" type="ORF">DVH24_039125</name>
</gene>
<dbReference type="PANTHER" id="PTHR13650:SF0">
    <property type="entry name" value="SPATACSIN"/>
    <property type="match status" value="1"/>
</dbReference>
<dbReference type="PANTHER" id="PTHR13650">
    <property type="entry name" value="SPATACSIN"/>
    <property type="match status" value="1"/>
</dbReference>
<reference evidence="1 2" key="1">
    <citation type="submission" date="2018-10" db="EMBL/GenBank/DDBJ databases">
        <title>A high-quality apple genome assembly.</title>
        <authorList>
            <person name="Hu J."/>
        </authorList>
    </citation>
    <scope>NUCLEOTIDE SEQUENCE [LARGE SCALE GENOMIC DNA]</scope>
    <source>
        <strain evidence="2">cv. HFTH1</strain>
        <tissue evidence="1">Young leaf</tissue>
    </source>
</reference>
<dbReference type="InterPro" id="IPR028103">
    <property type="entry name" value="Spatacsin"/>
</dbReference>
<dbReference type="EMBL" id="RDQH01000329">
    <property type="protein sequence ID" value="RXI04851.1"/>
    <property type="molecule type" value="Genomic_DNA"/>
</dbReference>
<dbReference type="Proteomes" id="UP000290289">
    <property type="component" value="Chromosome 3"/>
</dbReference>
<organism evidence="1 2">
    <name type="scientific">Malus domestica</name>
    <name type="common">Apple</name>
    <name type="synonym">Pyrus malus</name>
    <dbReference type="NCBI Taxonomy" id="3750"/>
    <lineage>
        <taxon>Eukaryota</taxon>
        <taxon>Viridiplantae</taxon>
        <taxon>Streptophyta</taxon>
        <taxon>Embryophyta</taxon>
        <taxon>Tracheophyta</taxon>
        <taxon>Spermatophyta</taxon>
        <taxon>Magnoliopsida</taxon>
        <taxon>eudicotyledons</taxon>
        <taxon>Gunneridae</taxon>
        <taxon>Pentapetalae</taxon>
        <taxon>rosids</taxon>
        <taxon>fabids</taxon>
        <taxon>Rosales</taxon>
        <taxon>Rosaceae</taxon>
        <taxon>Amygdaloideae</taxon>
        <taxon>Maleae</taxon>
        <taxon>Malus</taxon>
    </lineage>
</organism>
<evidence type="ECO:0000313" key="2">
    <source>
        <dbReference type="Proteomes" id="UP000290289"/>
    </source>
</evidence>
<sequence length="217" mass="25062">MSGEHVAHLSTQLSVDFYKQGALSLGYKKHSTKFDGVDYKRVLKHGYYFGRRMFTRLIAALHTSLIDVVDDYGVIYLVYIYLPDMYYENEKLLSHIQHLRLGMLSAWEVGGCDIGHQMVYSNISGSHNSIIPSMTNDKSSFLDACGSNVLRNQELEETYYFETKPHLICKIFLLPHRFSEVDSICFSPLRITRLVKNRNMMNPKVLHAEFVDCDDNF</sequence>
<accession>A0A498KBP7</accession>
<evidence type="ECO:0000313" key="1">
    <source>
        <dbReference type="EMBL" id="RXI04851.1"/>
    </source>
</evidence>
<dbReference type="GO" id="GO:0005737">
    <property type="term" value="C:cytoplasm"/>
    <property type="evidence" value="ECO:0007669"/>
    <property type="project" value="TreeGrafter"/>
</dbReference>
<name>A0A498KBP7_MALDO</name>
<dbReference type="AlphaFoldDB" id="A0A498KBP7"/>
<protein>
    <submittedName>
        <fullName evidence="1">Uncharacterized protein</fullName>
    </submittedName>
</protein>
<keyword evidence="2" id="KW-1185">Reference proteome</keyword>
<proteinExistence type="predicted"/>
<comment type="caution">
    <text evidence="1">The sequence shown here is derived from an EMBL/GenBank/DDBJ whole genome shotgun (WGS) entry which is preliminary data.</text>
</comment>